<evidence type="ECO:0000256" key="1">
    <source>
        <dbReference type="SAM" id="Phobius"/>
    </source>
</evidence>
<sequence length="98" mass="10064">MTTRSRAGLATGVLLVVVLALGACAAGPNVDVAPTGAGFLLGLWHGIILPVTFVISLFTDTVTIYEVNNNGNWYDFGFVVGLALFSGPALAGGRGRRG</sequence>
<feature type="transmembrane region" description="Helical" evidence="1">
    <location>
        <begin position="36"/>
        <end position="59"/>
    </location>
</feature>
<keyword evidence="6" id="KW-1185">Reference proteome</keyword>
<dbReference type="AlphaFoldDB" id="A0A365PC11"/>
<evidence type="ECO:0000313" key="3">
    <source>
        <dbReference type="EMBL" id="MDN4506598.1"/>
    </source>
</evidence>
<evidence type="ECO:0000313" key="5">
    <source>
        <dbReference type="Proteomes" id="UP000252187"/>
    </source>
</evidence>
<dbReference type="Proteomes" id="UP000252187">
    <property type="component" value="Unassembled WGS sequence"/>
</dbReference>
<dbReference type="EMBL" id="QNTT01000008">
    <property type="protein sequence ID" value="RBA38545.1"/>
    <property type="molecule type" value="Genomic_DNA"/>
</dbReference>
<dbReference type="GeneID" id="36309075"/>
<keyword evidence="2" id="KW-0732">Signal</keyword>
<feature type="chain" id="PRO_5016602622" evidence="2">
    <location>
        <begin position="26"/>
        <end position="98"/>
    </location>
</feature>
<feature type="transmembrane region" description="Helical" evidence="1">
    <location>
        <begin position="71"/>
        <end position="91"/>
    </location>
</feature>
<reference evidence="4 5" key="1">
    <citation type="submission" date="2018-06" db="EMBL/GenBank/DDBJ databases">
        <title>Whole genome sequencing of four bacterial strains from South Shetland trench revealing bio-synthetic gene clusters.</title>
        <authorList>
            <person name="Abdel-Mageed W.M."/>
            <person name="Lehri B."/>
            <person name="Jarmusch S.A."/>
            <person name="Miranda K."/>
            <person name="Goodfellow M."/>
            <person name="Jaspars M."/>
            <person name="Karlyshev A.V."/>
        </authorList>
    </citation>
    <scope>NUCLEOTIDE SEQUENCE [LARGE SCALE GENOMIC DNA]</scope>
    <source>
        <strain evidence="4 5">SST1</strain>
    </source>
</reference>
<dbReference type="PROSITE" id="PS51257">
    <property type="entry name" value="PROKAR_LIPOPROTEIN"/>
    <property type="match status" value="1"/>
</dbReference>
<evidence type="ECO:0000313" key="6">
    <source>
        <dbReference type="Proteomes" id="UP001172702"/>
    </source>
</evidence>
<dbReference type="EMBL" id="JAUHTB010000012">
    <property type="protein sequence ID" value="MDN4506598.1"/>
    <property type="molecule type" value="Genomic_DNA"/>
</dbReference>
<keyword evidence="1" id="KW-0812">Transmembrane</keyword>
<dbReference type="Proteomes" id="UP001172702">
    <property type="component" value="Unassembled WGS sequence"/>
</dbReference>
<dbReference type="RefSeq" id="WP_067713061.1">
    <property type="nucleotide sequence ID" value="NZ_JAPWIO010000011.1"/>
</dbReference>
<feature type="signal peptide" evidence="2">
    <location>
        <begin position="1"/>
        <end position="25"/>
    </location>
</feature>
<accession>A0A365PC11</accession>
<keyword evidence="1" id="KW-0472">Membrane</keyword>
<reference evidence="3 6" key="2">
    <citation type="submission" date="2023-07" db="EMBL/GenBank/DDBJ databases">
        <title>Strategy for survival of the halotoleranting strain Dietzia MX2 from the Yakshinskoe mineral salts deposit.</title>
        <authorList>
            <person name="Kharitonova M.A."/>
            <person name="Kupriyanova-Ashina F.G."/>
            <person name="Shakirov T.R."/>
            <person name="Vafina M.S."/>
            <person name="Ilinskaya O.N."/>
        </authorList>
    </citation>
    <scope>NUCLEOTIDE SEQUENCE [LARGE SCALE GENOMIC DNA]</scope>
    <source>
        <strain evidence="3 6">MX2</strain>
    </source>
</reference>
<proteinExistence type="predicted"/>
<protein>
    <submittedName>
        <fullName evidence="4">Uncharacterized protein</fullName>
    </submittedName>
</protein>
<gene>
    <name evidence="4" type="ORF">DQ226_04610</name>
    <name evidence="3" type="ORF">QYF62_11095</name>
</gene>
<comment type="caution">
    <text evidence="4">The sequence shown here is derived from an EMBL/GenBank/DDBJ whole genome shotgun (WGS) entry which is preliminary data.</text>
</comment>
<keyword evidence="1" id="KW-1133">Transmembrane helix</keyword>
<evidence type="ECO:0000313" key="4">
    <source>
        <dbReference type="EMBL" id="RBA38545.1"/>
    </source>
</evidence>
<organism evidence="4 5">
    <name type="scientific">Dietzia maris</name>
    <dbReference type="NCBI Taxonomy" id="37915"/>
    <lineage>
        <taxon>Bacteria</taxon>
        <taxon>Bacillati</taxon>
        <taxon>Actinomycetota</taxon>
        <taxon>Actinomycetes</taxon>
        <taxon>Mycobacteriales</taxon>
        <taxon>Dietziaceae</taxon>
        <taxon>Dietzia</taxon>
    </lineage>
</organism>
<name>A0A365PC11_9ACTN</name>
<evidence type="ECO:0000256" key="2">
    <source>
        <dbReference type="SAM" id="SignalP"/>
    </source>
</evidence>